<accession>A0A1I3G3K5</accession>
<dbReference type="PROSITE" id="PS50995">
    <property type="entry name" value="HTH_MARR_2"/>
    <property type="match status" value="1"/>
</dbReference>
<dbReference type="PANTHER" id="PTHR33164">
    <property type="entry name" value="TRANSCRIPTIONAL REGULATOR, MARR FAMILY"/>
    <property type="match status" value="1"/>
</dbReference>
<dbReference type="STRING" id="442341.SAMN04487959_1258"/>
<dbReference type="Gene3D" id="1.10.10.10">
    <property type="entry name" value="Winged helix-like DNA-binding domain superfamily/Winged helix DNA-binding domain"/>
    <property type="match status" value="1"/>
</dbReference>
<evidence type="ECO:0000313" key="3">
    <source>
        <dbReference type="Proteomes" id="UP000199040"/>
    </source>
</evidence>
<dbReference type="SMART" id="SM00347">
    <property type="entry name" value="HTH_MARR"/>
    <property type="match status" value="1"/>
</dbReference>
<dbReference type="GO" id="GO:0003700">
    <property type="term" value="F:DNA-binding transcription factor activity"/>
    <property type="evidence" value="ECO:0007669"/>
    <property type="project" value="InterPro"/>
</dbReference>
<reference evidence="2 3" key="1">
    <citation type="submission" date="2016-10" db="EMBL/GenBank/DDBJ databases">
        <authorList>
            <person name="de Groot N.N."/>
        </authorList>
    </citation>
    <scope>NUCLEOTIDE SEQUENCE [LARGE SCALE GENOMIC DNA]</scope>
    <source>
        <strain evidence="2 3">CGMCC 1.6848</strain>
    </source>
</reference>
<dbReference type="InterPro" id="IPR036388">
    <property type="entry name" value="WH-like_DNA-bd_sf"/>
</dbReference>
<dbReference type="SUPFAM" id="SSF46785">
    <property type="entry name" value="Winged helix' DNA-binding domain"/>
    <property type="match status" value="1"/>
</dbReference>
<keyword evidence="3" id="KW-1185">Reference proteome</keyword>
<dbReference type="InterPro" id="IPR000835">
    <property type="entry name" value="HTH_MarR-typ"/>
</dbReference>
<proteinExistence type="predicted"/>
<dbReference type="GO" id="GO:0006950">
    <property type="term" value="P:response to stress"/>
    <property type="evidence" value="ECO:0007669"/>
    <property type="project" value="TreeGrafter"/>
</dbReference>
<dbReference type="PRINTS" id="PR00598">
    <property type="entry name" value="HTHMARR"/>
</dbReference>
<dbReference type="Proteomes" id="UP000199040">
    <property type="component" value="Unassembled WGS sequence"/>
</dbReference>
<dbReference type="Pfam" id="PF12802">
    <property type="entry name" value="MarR_2"/>
    <property type="match status" value="1"/>
</dbReference>
<dbReference type="AlphaFoldDB" id="A0A1I3G3K5"/>
<dbReference type="InterPro" id="IPR036390">
    <property type="entry name" value="WH_DNA-bd_sf"/>
</dbReference>
<organism evidence="2 3">
    <name type="scientific">Modicisalibacter xianhensis</name>
    <dbReference type="NCBI Taxonomy" id="442341"/>
    <lineage>
        <taxon>Bacteria</taxon>
        <taxon>Pseudomonadati</taxon>
        <taxon>Pseudomonadota</taxon>
        <taxon>Gammaproteobacteria</taxon>
        <taxon>Oceanospirillales</taxon>
        <taxon>Halomonadaceae</taxon>
        <taxon>Modicisalibacter</taxon>
    </lineage>
</organism>
<gene>
    <name evidence="2" type="ORF">SAMN04487959_1258</name>
</gene>
<dbReference type="EMBL" id="FOPY01000025">
    <property type="protein sequence ID" value="SFI18060.1"/>
    <property type="molecule type" value="Genomic_DNA"/>
</dbReference>
<name>A0A1I3G3K5_9GAMM</name>
<evidence type="ECO:0000259" key="1">
    <source>
        <dbReference type="PROSITE" id="PS50995"/>
    </source>
</evidence>
<feature type="domain" description="HTH marR-type" evidence="1">
    <location>
        <begin position="29"/>
        <end position="161"/>
    </location>
</feature>
<evidence type="ECO:0000313" key="2">
    <source>
        <dbReference type="EMBL" id="SFI18060.1"/>
    </source>
</evidence>
<dbReference type="PANTHER" id="PTHR33164:SF89">
    <property type="entry name" value="MARR FAMILY REGULATORY PROTEIN"/>
    <property type="match status" value="1"/>
</dbReference>
<dbReference type="RefSeq" id="WP_092850291.1">
    <property type="nucleotide sequence ID" value="NZ_FOPY01000025.1"/>
</dbReference>
<dbReference type="InterPro" id="IPR039422">
    <property type="entry name" value="MarR/SlyA-like"/>
</dbReference>
<sequence length="167" mass="18810">MQPSDNDTSIRQASLEEVDTGPVDGLILEERLGYALRRAQLKVFKHFDDAMREHDIRPAQFSSLVVIEGYPGVTQSSLAQTLAIDPPRVVNLVNSLEERGLAMRVRCKRDRRSHGIFLTKQGEALVDKLKELSRQSDLAATQALSEIERRQLLMLLRKIYAPADNAD</sequence>
<protein>
    <submittedName>
        <fullName evidence="2">Transcriptional regulator, MarR family</fullName>
    </submittedName>
</protein>